<proteinExistence type="predicted"/>
<dbReference type="EMBL" id="NGAF01000506">
    <property type="protein sequence ID" value="OXR39561.1"/>
    <property type="molecule type" value="Genomic_DNA"/>
</dbReference>
<dbReference type="AlphaFoldDB" id="A0A231GSW1"/>
<sequence length="51" mass="6002">MREILADCGWFQTVPTDLPHFTYLGVEERELPALGLKKIIEDERIFWVPDL</sequence>
<reference evidence="1 2" key="1">
    <citation type="submission" date="2017-07" db="EMBL/GenBank/DDBJ databases">
        <title>First draft Genome Sequence of Nocardia cerradoensis isolated from human infection.</title>
        <authorList>
            <person name="Carrasco G."/>
        </authorList>
    </citation>
    <scope>NUCLEOTIDE SEQUENCE [LARGE SCALE GENOMIC DNA]</scope>
    <source>
        <strain evidence="1 2">CNM20130759</strain>
    </source>
</reference>
<dbReference type="Proteomes" id="UP000215506">
    <property type="component" value="Unassembled WGS sequence"/>
</dbReference>
<name>A0A231GSW1_9NOCA</name>
<organism evidence="1 2">
    <name type="scientific">Nocardia cerradoensis</name>
    <dbReference type="NCBI Taxonomy" id="85688"/>
    <lineage>
        <taxon>Bacteria</taxon>
        <taxon>Bacillati</taxon>
        <taxon>Actinomycetota</taxon>
        <taxon>Actinomycetes</taxon>
        <taxon>Mycobacteriales</taxon>
        <taxon>Nocardiaceae</taxon>
        <taxon>Nocardia</taxon>
    </lineage>
</organism>
<gene>
    <name evidence="1" type="ORF">B7C42_08371</name>
</gene>
<accession>A0A231GSW1</accession>
<comment type="caution">
    <text evidence="1">The sequence shown here is derived from an EMBL/GenBank/DDBJ whole genome shotgun (WGS) entry which is preliminary data.</text>
</comment>
<evidence type="ECO:0000313" key="2">
    <source>
        <dbReference type="Proteomes" id="UP000215506"/>
    </source>
</evidence>
<evidence type="ECO:0000313" key="1">
    <source>
        <dbReference type="EMBL" id="OXR39561.1"/>
    </source>
</evidence>
<keyword evidence="2" id="KW-1185">Reference proteome</keyword>
<protein>
    <submittedName>
        <fullName evidence="1">Uncharacterized protein</fullName>
    </submittedName>
</protein>